<organism evidence="7">
    <name type="scientific">Macrobrachium nipponense</name>
    <name type="common">Oriental river shrimp</name>
    <name type="synonym">Palaemon nipponensis</name>
    <dbReference type="NCBI Taxonomy" id="159736"/>
    <lineage>
        <taxon>Eukaryota</taxon>
        <taxon>Metazoa</taxon>
        <taxon>Ecdysozoa</taxon>
        <taxon>Arthropoda</taxon>
        <taxon>Crustacea</taxon>
        <taxon>Multicrustacea</taxon>
        <taxon>Malacostraca</taxon>
        <taxon>Eumalacostraca</taxon>
        <taxon>Eucarida</taxon>
        <taxon>Decapoda</taxon>
        <taxon>Pleocyemata</taxon>
        <taxon>Caridea</taxon>
        <taxon>Palaemonoidea</taxon>
        <taxon>Palaemonidae</taxon>
        <taxon>Macrobrachium</taxon>
    </lineage>
</organism>
<evidence type="ECO:0000256" key="3">
    <source>
        <dbReference type="RuleBase" id="RU000489"/>
    </source>
</evidence>
<dbReference type="GO" id="GO:0006032">
    <property type="term" value="P:chitin catabolic process"/>
    <property type="evidence" value="ECO:0007669"/>
    <property type="project" value="TreeGrafter"/>
</dbReference>
<dbReference type="Pfam" id="PF00704">
    <property type="entry name" value="Glyco_hydro_18"/>
    <property type="match status" value="1"/>
</dbReference>
<dbReference type="AlphaFoldDB" id="A0A0A0R0J8"/>
<keyword evidence="2 3" id="KW-0326">Glycosidase</keyword>
<feature type="signal peptide" evidence="5">
    <location>
        <begin position="1"/>
        <end position="19"/>
    </location>
</feature>
<dbReference type="GO" id="GO:0005975">
    <property type="term" value="P:carbohydrate metabolic process"/>
    <property type="evidence" value="ECO:0007669"/>
    <property type="project" value="InterPro"/>
</dbReference>
<dbReference type="PANTHER" id="PTHR11177">
    <property type="entry name" value="CHITINASE"/>
    <property type="match status" value="1"/>
</dbReference>
<feature type="chain" id="PRO_5001969053" evidence="5">
    <location>
        <begin position="20"/>
        <end position="380"/>
    </location>
</feature>
<feature type="domain" description="GH18" evidence="6">
    <location>
        <begin position="20"/>
        <end position="380"/>
    </location>
</feature>
<protein>
    <submittedName>
        <fullName evidence="7">Chitinase 3</fullName>
    </submittedName>
</protein>
<evidence type="ECO:0000313" key="7">
    <source>
        <dbReference type="EMBL" id="AIU92929.1"/>
    </source>
</evidence>
<dbReference type="PROSITE" id="PS01095">
    <property type="entry name" value="GH18_1"/>
    <property type="match status" value="1"/>
</dbReference>
<evidence type="ECO:0000256" key="1">
    <source>
        <dbReference type="ARBA" id="ARBA00022801"/>
    </source>
</evidence>
<dbReference type="SUPFAM" id="SSF54556">
    <property type="entry name" value="Chitinase insertion domain"/>
    <property type="match status" value="1"/>
</dbReference>
<name>A0A0A0R0J8_MACNP</name>
<dbReference type="EMBL" id="KF887954">
    <property type="protein sequence ID" value="AIU92929.1"/>
    <property type="molecule type" value="mRNA"/>
</dbReference>
<reference evidence="7" key="1">
    <citation type="submission" date="2013-11" db="EMBL/GenBank/DDBJ databases">
        <authorList>
            <person name="Guan J."/>
            <person name="Ning Q."/>
        </authorList>
    </citation>
    <scope>NUCLEOTIDE SEQUENCE</scope>
</reference>
<dbReference type="GO" id="GO:0008061">
    <property type="term" value="F:chitin binding"/>
    <property type="evidence" value="ECO:0007669"/>
    <property type="project" value="InterPro"/>
</dbReference>
<dbReference type="FunFam" id="3.20.20.80:FF:000097">
    <property type="entry name" value="Probable chitinase 2"/>
    <property type="match status" value="1"/>
</dbReference>
<dbReference type="CDD" id="cd02872">
    <property type="entry name" value="GH18_chitolectin_chitotriosidase"/>
    <property type="match status" value="1"/>
</dbReference>
<evidence type="ECO:0000259" key="6">
    <source>
        <dbReference type="PROSITE" id="PS51910"/>
    </source>
</evidence>
<accession>A0A0A0R0J8</accession>
<evidence type="ECO:0000256" key="5">
    <source>
        <dbReference type="SAM" id="SignalP"/>
    </source>
</evidence>
<dbReference type="InterPro" id="IPR001223">
    <property type="entry name" value="Glyco_hydro18_cat"/>
</dbReference>
<evidence type="ECO:0000256" key="2">
    <source>
        <dbReference type="ARBA" id="ARBA00023295"/>
    </source>
</evidence>
<dbReference type="GO" id="GO:0005576">
    <property type="term" value="C:extracellular region"/>
    <property type="evidence" value="ECO:0007669"/>
    <property type="project" value="TreeGrafter"/>
</dbReference>
<dbReference type="Gene3D" id="3.10.50.10">
    <property type="match status" value="1"/>
</dbReference>
<dbReference type="PROSITE" id="PS51910">
    <property type="entry name" value="GH18_2"/>
    <property type="match status" value="1"/>
</dbReference>
<evidence type="ECO:0000256" key="4">
    <source>
        <dbReference type="RuleBase" id="RU004453"/>
    </source>
</evidence>
<dbReference type="InterPro" id="IPR050314">
    <property type="entry name" value="Glycosyl_Hydrlase_18"/>
</dbReference>
<dbReference type="GO" id="GO:0004568">
    <property type="term" value="F:chitinase activity"/>
    <property type="evidence" value="ECO:0007669"/>
    <property type="project" value="TreeGrafter"/>
</dbReference>
<sequence>MKLLLLFSVIACTFYLTESKALVCYFSSWAVYRAEPYKYDVEDNDPFLCTHLNYAFAGLGADYAIKVLDPWNDLCDEGGKCGFNRFTKLKEKNPDLKTLLSVGGWNEGSSRYSLMAADPASRRTFVDSTMALLKEHNFDGIDLDWEYPTQRGGSPDDYVNFVTLLKELAEALHPEGMLLTAAVSAGKDTIDPSYDVPGMSEHLDLINIMTYDLHGSWDKYTHHHSILYPHPKDEGYALTLNQDFAVNYWIEKGAPKEKLVLGVPFYAHTYTLDSAAETGIYAPASLPGPAEGGYNQICESQLTEDWTIVHEPDMNEPYGYYGLNWFAYEDPTSLGIKAKYAVDKGLAGCMMWSIDTDDFHGTCHGEPRPLLNALKKGLQA</sequence>
<comment type="similarity">
    <text evidence="4">Belongs to the glycosyl hydrolase 18 family.</text>
</comment>
<dbReference type="PANTHER" id="PTHR11177:SF360">
    <property type="entry name" value="CHITINASE 4-RELATED"/>
    <property type="match status" value="1"/>
</dbReference>
<dbReference type="Gene3D" id="3.20.20.80">
    <property type="entry name" value="Glycosidases"/>
    <property type="match status" value="1"/>
</dbReference>
<proteinExistence type="evidence at transcript level"/>
<dbReference type="InterPro" id="IPR001579">
    <property type="entry name" value="Glyco_hydro_18_chit_AS"/>
</dbReference>
<dbReference type="InterPro" id="IPR029070">
    <property type="entry name" value="Chitinase_insertion_sf"/>
</dbReference>
<keyword evidence="1 3" id="KW-0378">Hydrolase</keyword>
<dbReference type="SMART" id="SM00636">
    <property type="entry name" value="Glyco_18"/>
    <property type="match status" value="1"/>
</dbReference>
<dbReference type="InterPro" id="IPR011583">
    <property type="entry name" value="Chitinase_II/V-like_cat"/>
</dbReference>
<dbReference type="SUPFAM" id="SSF51445">
    <property type="entry name" value="(Trans)glycosidases"/>
    <property type="match status" value="1"/>
</dbReference>
<dbReference type="InterPro" id="IPR017853">
    <property type="entry name" value="GH"/>
</dbReference>
<keyword evidence="5" id="KW-0732">Signal</keyword>